<dbReference type="PANTHER" id="PTHR12899">
    <property type="entry name" value="39S RIBOSOMAL PROTEIN L18, MITOCHONDRIAL"/>
    <property type="match status" value="1"/>
</dbReference>
<comment type="subunit">
    <text evidence="3">Part of the 50S ribosomal subunit; contacts the 5S rRNA.</text>
</comment>
<evidence type="ECO:0000256" key="9">
    <source>
        <dbReference type="ARBA" id="ARBA00035346"/>
    </source>
</evidence>
<dbReference type="GO" id="GO:0006412">
    <property type="term" value="P:translation"/>
    <property type="evidence" value="ECO:0007669"/>
    <property type="project" value="InterPro"/>
</dbReference>
<evidence type="ECO:0000256" key="1">
    <source>
        <dbReference type="ARBA" id="ARBA00003898"/>
    </source>
</evidence>
<reference evidence="10" key="1">
    <citation type="journal article" date="2017" name="J. Phycol.">
        <title>Analysis of chloroplast genomes and a supermatrix inform reclassification of the Rhodomelaceae (Rhodophyta).</title>
        <authorList>
            <person name="Diaz-Tapia P."/>
            <person name="Maggs C.A."/>
            <person name="West J.A."/>
            <person name="Verbruggen H."/>
        </authorList>
    </citation>
    <scope>NUCLEOTIDE SEQUENCE</scope>
    <source>
        <strain evidence="10">JW2841</strain>
    </source>
</reference>
<comment type="function">
    <text evidence="1">Binds 5S rRNA, forms part of the central protuberance of the 50S subunit.</text>
</comment>
<keyword evidence="10" id="KW-0934">Plastid</keyword>
<dbReference type="GO" id="GO:0008097">
    <property type="term" value="F:5S rRNA binding"/>
    <property type="evidence" value="ECO:0007669"/>
    <property type="project" value="TreeGrafter"/>
</dbReference>
<proteinExistence type="inferred from homology"/>
<keyword evidence="6 10" id="KW-0689">Ribosomal protein</keyword>
<comment type="similarity">
    <text evidence="2">Belongs to the universal ribosomal protein uL18 family.</text>
</comment>
<dbReference type="Pfam" id="PF00861">
    <property type="entry name" value="Ribosomal_L18p"/>
    <property type="match status" value="1"/>
</dbReference>
<keyword evidence="4" id="KW-0699">rRNA-binding</keyword>
<sequence>MNNKVKRPRLYIFKSNKHLYAHIIDDDKKQIITSSSTTSRELNNKYRVFRNSTTAKAIGKSIALKLKKMGIKQIIFDRGRNIYHGQIKILADAARAEGIIF</sequence>
<evidence type="ECO:0000313" key="10">
    <source>
        <dbReference type="EMBL" id="ARW60884.1"/>
    </source>
</evidence>
<dbReference type="GO" id="GO:0003735">
    <property type="term" value="F:structural constituent of ribosome"/>
    <property type="evidence" value="ECO:0007669"/>
    <property type="project" value="InterPro"/>
</dbReference>
<evidence type="ECO:0000256" key="3">
    <source>
        <dbReference type="ARBA" id="ARBA00011505"/>
    </source>
</evidence>
<evidence type="ECO:0000256" key="5">
    <source>
        <dbReference type="ARBA" id="ARBA00022884"/>
    </source>
</evidence>
<dbReference type="SUPFAM" id="SSF53137">
    <property type="entry name" value="Translational machinery components"/>
    <property type="match status" value="1"/>
</dbReference>
<organism evidence="10">
    <name type="scientific">Osmundaria fimbriata</name>
    <name type="common">Red alga</name>
    <name type="synonym">Delesseria fimbriata</name>
    <dbReference type="NCBI Taxonomy" id="228265"/>
    <lineage>
        <taxon>Eukaryota</taxon>
        <taxon>Rhodophyta</taxon>
        <taxon>Florideophyceae</taxon>
        <taxon>Rhodymeniophycidae</taxon>
        <taxon>Ceramiales</taxon>
        <taxon>Rhodomelaceae</taxon>
        <taxon>Amansieae</taxon>
        <taxon>Osmundaria</taxon>
    </lineage>
</organism>
<keyword evidence="7" id="KW-0687">Ribonucleoprotein</keyword>
<dbReference type="Gene3D" id="3.30.420.100">
    <property type="match status" value="1"/>
</dbReference>
<dbReference type="GO" id="GO:0005737">
    <property type="term" value="C:cytoplasm"/>
    <property type="evidence" value="ECO:0007669"/>
    <property type="project" value="UniProtKB-ARBA"/>
</dbReference>
<dbReference type="RefSeq" id="YP_009392322.1">
    <property type="nucleotide sequence ID" value="NC_035262.1"/>
</dbReference>
<dbReference type="GO" id="GO:0005840">
    <property type="term" value="C:ribosome"/>
    <property type="evidence" value="ECO:0007669"/>
    <property type="project" value="UniProtKB-KW"/>
</dbReference>
<keyword evidence="5" id="KW-0694">RNA-binding</keyword>
<protein>
    <recommendedName>
        <fullName evidence="8">Large ribosomal subunit protein uL18c</fullName>
    </recommendedName>
    <alternativeName>
        <fullName evidence="9">50S ribosomal protein L18, chloroplastic</fullName>
    </alternativeName>
</protein>
<evidence type="ECO:0000256" key="6">
    <source>
        <dbReference type="ARBA" id="ARBA00022980"/>
    </source>
</evidence>
<dbReference type="InterPro" id="IPR004389">
    <property type="entry name" value="Ribosomal_uL18_bac-type"/>
</dbReference>
<geneLocation type="chloroplast" evidence="10"/>
<keyword evidence="10" id="KW-0150">Chloroplast</keyword>
<dbReference type="NCBIfam" id="TIGR00060">
    <property type="entry name" value="L18_bact"/>
    <property type="match status" value="1"/>
</dbReference>
<evidence type="ECO:0000256" key="4">
    <source>
        <dbReference type="ARBA" id="ARBA00022730"/>
    </source>
</evidence>
<dbReference type="InterPro" id="IPR005484">
    <property type="entry name" value="Ribosomal_uL18_bac/plant/anim"/>
</dbReference>
<gene>
    <name evidence="10" type="primary">rpl18</name>
</gene>
<name>A0A1Z1M543_OSMFI</name>
<dbReference type="PANTHER" id="PTHR12899:SF3">
    <property type="entry name" value="LARGE RIBOSOMAL SUBUNIT PROTEIN UL18M"/>
    <property type="match status" value="1"/>
</dbReference>
<dbReference type="InterPro" id="IPR057268">
    <property type="entry name" value="Ribosomal_L18"/>
</dbReference>
<accession>A0A1Z1M543</accession>
<evidence type="ECO:0000256" key="7">
    <source>
        <dbReference type="ARBA" id="ARBA00023274"/>
    </source>
</evidence>
<dbReference type="GO" id="GO:1990904">
    <property type="term" value="C:ribonucleoprotein complex"/>
    <property type="evidence" value="ECO:0007669"/>
    <property type="project" value="UniProtKB-KW"/>
</dbReference>
<dbReference type="CDD" id="cd00432">
    <property type="entry name" value="Ribosomal_L18_L5e"/>
    <property type="match status" value="1"/>
</dbReference>
<dbReference type="AlphaFoldDB" id="A0A1Z1M543"/>
<evidence type="ECO:0000256" key="2">
    <source>
        <dbReference type="ARBA" id="ARBA00007116"/>
    </source>
</evidence>
<evidence type="ECO:0000256" key="8">
    <source>
        <dbReference type="ARBA" id="ARBA00035303"/>
    </source>
</evidence>
<dbReference type="GeneID" id="33353832"/>
<dbReference type="EMBL" id="MF101415">
    <property type="protein sequence ID" value="ARW60884.1"/>
    <property type="molecule type" value="Genomic_DNA"/>
</dbReference>